<gene>
    <name evidence="2" type="ORF">H8706_04095</name>
</gene>
<feature type="transmembrane region" description="Helical" evidence="1">
    <location>
        <begin position="20"/>
        <end position="39"/>
    </location>
</feature>
<dbReference type="Gene3D" id="1.10.287.4300">
    <property type="entry name" value="Stage III sporulation protein AH-like"/>
    <property type="match status" value="1"/>
</dbReference>
<protein>
    <submittedName>
        <fullName evidence="2">SpoIIIAH-like family protein</fullName>
    </submittedName>
</protein>
<dbReference type="AlphaFoldDB" id="A0A926FD01"/>
<dbReference type="EMBL" id="JACRTE010000003">
    <property type="protein sequence ID" value="MBC8596049.1"/>
    <property type="molecule type" value="Genomic_DNA"/>
</dbReference>
<keyword evidence="3" id="KW-1185">Reference proteome</keyword>
<evidence type="ECO:0000313" key="2">
    <source>
        <dbReference type="EMBL" id="MBC8596049.1"/>
    </source>
</evidence>
<proteinExistence type="predicted"/>
<accession>A0A926FD01</accession>
<dbReference type="RefSeq" id="WP_262431610.1">
    <property type="nucleotide sequence ID" value="NZ_JACRTE010000003.1"/>
</dbReference>
<organism evidence="2 3">
    <name type="scientific">Qingrenia yutianensis</name>
    <dbReference type="NCBI Taxonomy" id="2763676"/>
    <lineage>
        <taxon>Bacteria</taxon>
        <taxon>Bacillati</taxon>
        <taxon>Bacillota</taxon>
        <taxon>Clostridia</taxon>
        <taxon>Eubacteriales</taxon>
        <taxon>Oscillospiraceae</taxon>
        <taxon>Qingrenia</taxon>
    </lineage>
</organism>
<keyword evidence="1" id="KW-1133">Transmembrane helix</keyword>
<keyword evidence="1" id="KW-0812">Transmembrane</keyword>
<comment type="caution">
    <text evidence="2">The sequence shown here is derived from an EMBL/GenBank/DDBJ whole genome shotgun (WGS) entry which is preliminary data.</text>
</comment>
<dbReference type="Pfam" id="PF12685">
    <property type="entry name" value="SpoIIIAH"/>
    <property type="match status" value="1"/>
</dbReference>
<dbReference type="Proteomes" id="UP000647416">
    <property type="component" value="Unassembled WGS sequence"/>
</dbReference>
<keyword evidence="1" id="KW-0472">Membrane</keyword>
<name>A0A926FD01_9FIRM</name>
<dbReference type="InterPro" id="IPR024232">
    <property type="entry name" value="SpoIIIAH"/>
</dbReference>
<reference evidence="2" key="1">
    <citation type="submission" date="2020-08" db="EMBL/GenBank/DDBJ databases">
        <title>Genome public.</title>
        <authorList>
            <person name="Liu C."/>
            <person name="Sun Q."/>
        </authorList>
    </citation>
    <scope>NUCLEOTIDE SEQUENCE</scope>
    <source>
        <strain evidence="2">NSJ-50</strain>
    </source>
</reference>
<evidence type="ECO:0000313" key="3">
    <source>
        <dbReference type="Proteomes" id="UP000647416"/>
    </source>
</evidence>
<evidence type="ECO:0000256" key="1">
    <source>
        <dbReference type="SAM" id="Phobius"/>
    </source>
</evidence>
<sequence>MKNVEKKKMTKLLICQKKAVALGALVVLVGVAGYLNFVYDKSDGTQSTLNEYVETVKDIENEQQNAGEAQPVSADAKSADYFTSARMNRETARSESIELLKSTIDNANVSAEARQEAENKIFAISDNIENEVNIENVIKSKGFSDVLVSVSGDQVSVAVRAESLTAPQTAQLNDAVEQFVSTNNVKIVEVP</sequence>
<dbReference type="InterPro" id="IPR038503">
    <property type="entry name" value="SpoIIIAH_sf"/>
</dbReference>